<comment type="caution">
    <text evidence="1">The sequence shown here is derived from an EMBL/GenBank/DDBJ whole genome shotgun (WGS) entry which is preliminary data.</text>
</comment>
<organism evidence="1 2">
    <name type="scientific">Saccharospirillum salsuginis</name>
    <dbReference type="NCBI Taxonomy" id="418750"/>
    <lineage>
        <taxon>Bacteria</taxon>
        <taxon>Pseudomonadati</taxon>
        <taxon>Pseudomonadota</taxon>
        <taxon>Gammaproteobacteria</taxon>
        <taxon>Oceanospirillales</taxon>
        <taxon>Saccharospirillaceae</taxon>
        <taxon>Saccharospirillum</taxon>
    </lineage>
</organism>
<accession>A0A918KBK3</accession>
<evidence type="ECO:0000313" key="1">
    <source>
        <dbReference type="EMBL" id="GGX55503.1"/>
    </source>
</evidence>
<reference evidence="1" key="2">
    <citation type="submission" date="2020-09" db="EMBL/GenBank/DDBJ databases">
        <authorList>
            <person name="Sun Q."/>
            <person name="Kim S."/>
        </authorList>
    </citation>
    <scope>NUCLEOTIDE SEQUENCE</scope>
    <source>
        <strain evidence="1">KCTC 22169</strain>
    </source>
</reference>
<protein>
    <submittedName>
        <fullName evidence="1">Uncharacterized protein</fullName>
    </submittedName>
</protein>
<dbReference type="EMBL" id="BMXR01000005">
    <property type="protein sequence ID" value="GGX55503.1"/>
    <property type="molecule type" value="Genomic_DNA"/>
</dbReference>
<keyword evidence="2" id="KW-1185">Reference proteome</keyword>
<dbReference type="Proteomes" id="UP000626148">
    <property type="component" value="Unassembled WGS sequence"/>
</dbReference>
<gene>
    <name evidence="1" type="ORF">GCM10007392_23990</name>
</gene>
<evidence type="ECO:0000313" key="2">
    <source>
        <dbReference type="Proteomes" id="UP000626148"/>
    </source>
</evidence>
<name>A0A918KBK3_9GAMM</name>
<reference evidence="1" key="1">
    <citation type="journal article" date="2014" name="Int. J. Syst. Evol. Microbiol.">
        <title>Complete genome sequence of Corynebacterium casei LMG S-19264T (=DSM 44701T), isolated from a smear-ripened cheese.</title>
        <authorList>
            <consortium name="US DOE Joint Genome Institute (JGI-PGF)"/>
            <person name="Walter F."/>
            <person name="Albersmeier A."/>
            <person name="Kalinowski J."/>
            <person name="Ruckert C."/>
        </authorList>
    </citation>
    <scope>NUCLEOTIDE SEQUENCE</scope>
    <source>
        <strain evidence="1">KCTC 22169</strain>
    </source>
</reference>
<proteinExistence type="predicted"/>
<dbReference type="AlphaFoldDB" id="A0A918KBK3"/>
<sequence>MIEAVQDWEDSFSPMELYIASGCRFPFWIASWAYAEYEGPSRACVTGWLHLEEDAEGNKVRTSSPRFEGSTGRFSCYREGEPSKILSIDSVSTKGWISPVDQGVNDMANKLRGGQTVEQLMNRYHERLVSMQCLTSNWMLEAPVFEITGVSYRAPENSSGVRMADLIEQESAGTLDMESQFKVYVKGRVYDRSGNLVFEEQLLDPLSEPIWQAYEVRD</sequence>